<dbReference type="AlphaFoldDB" id="A0A5F9CT97"/>
<keyword evidence="5" id="KW-0675">Receptor</keyword>
<keyword evidence="11" id="KW-1185">Reference proteome</keyword>
<dbReference type="InterPro" id="IPR036179">
    <property type="entry name" value="Ig-like_dom_sf"/>
</dbReference>
<evidence type="ECO:0000256" key="1">
    <source>
        <dbReference type="ARBA" id="ARBA00022729"/>
    </source>
</evidence>
<evidence type="ECO:0000256" key="4">
    <source>
        <dbReference type="ARBA" id="ARBA00023157"/>
    </source>
</evidence>
<dbReference type="SMR" id="A0A5F9CT97"/>
<comment type="subunit">
    <text evidence="7">Alpha-beta TR is a heterodimer composed of an alpha and beta chain; disulfide-linked. The alpha-beta TR is associated with the transmembrane signaling CD3 coreceptor proteins to form the TR-CD3 (TcR or TCR). The assembly of alpha-beta TR heterodimers with CD3 occurs in the endoplasmic reticulum where a single alpha-beta TR heterodimer associates with one CD3D-CD3E heterodimer, one CD3G-CD3E heterodimer and one CD247 homodimer forming a stable octameric structure. CD3D-CD3E and CD3G-CD3E heterodimers preferentially associate with TR alpha and TR beta chains, respectively. The association of the CD247 homodimer is the last step of TcR assembly in the endoplasmic reticulum and is required for transport to the cell surface.</text>
</comment>
<reference evidence="10" key="2">
    <citation type="submission" date="2025-08" db="UniProtKB">
        <authorList>
            <consortium name="Ensembl"/>
        </authorList>
    </citation>
    <scope>IDENTIFICATION</scope>
    <source>
        <strain evidence="10">Thorbecke</strain>
    </source>
</reference>
<dbReference type="GO" id="GO:0002250">
    <property type="term" value="P:adaptive immune response"/>
    <property type="evidence" value="ECO:0007669"/>
    <property type="project" value="UniProtKB-KW"/>
</dbReference>
<dbReference type="GeneTree" id="ENSGT00940000154542"/>
<dbReference type="InterPro" id="IPR013783">
    <property type="entry name" value="Ig-like_fold"/>
</dbReference>
<feature type="domain" description="Ig-like" evidence="9">
    <location>
        <begin position="33"/>
        <end position="143"/>
    </location>
</feature>
<dbReference type="PANTHER" id="PTHR23268:SF19">
    <property type="entry name" value="T CELL RECEPTOR BETA VARIABLE 6-2-RELATED"/>
    <property type="match status" value="1"/>
</dbReference>
<reference evidence="10 11" key="1">
    <citation type="journal article" date="2011" name="Nature">
        <title>A high-resolution map of human evolutionary constraint using 29 mammals.</title>
        <authorList>
            <person name="Lindblad-Toh K."/>
            <person name="Garber M."/>
            <person name="Zuk O."/>
            <person name="Lin M.F."/>
            <person name="Parker B.J."/>
            <person name="Washietl S."/>
            <person name="Kheradpour P."/>
            <person name="Ernst J."/>
            <person name="Jordan G."/>
            <person name="Mauceli E."/>
            <person name="Ward L.D."/>
            <person name="Lowe C.B."/>
            <person name="Holloway A.K."/>
            <person name="Clamp M."/>
            <person name="Gnerre S."/>
            <person name="Alfoldi J."/>
            <person name="Beal K."/>
            <person name="Chang J."/>
            <person name="Clawson H."/>
            <person name="Cuff J."/>
            <person name="Di Palma F."/>
            <person name="Fitzgerald S."/>
            <person name="Flicek P."/>
            <person name="Guttman M."/>
            <person name="Hubisz M.J."/>
            <person name="Jaffe D.B."/>
            <person name="Jungreis I."/>
            <person name="Kent W.J."/>
            <person name="Kostka D."/>
            <person name="Lara M."/>
            <person name="Martins A.L."/>
            <person name="Massingham T."/>
            <person name="Moltke I."/>
            <person name="Raney B.J."/>
            <person name="Rasmussen M.D."/>
            <person name="Robinson J."/>
            <person name="Stark A."/>
            <person name="Vilella A.J."/>
            <person name="Wen J."/>
            <person name="Xie X."/>
            <person name="Zody M.C."/>
            <person name="Baldwin J."/>
            <person name="Bloom T."/>
            <person name="Chin C.W."/>
            <person name="Heiman D."/>
            <person name="Nicol R."/>
            <person name="Nusbaum C."/>
            <person name="Young S."/>
            <person name="Wilkinson J."/>
            <person name="Worley K.C."/>
            <person name="Kovar C.L."/>
            <person name="Muzny D.M."/>
            <person name="Gibbs R.A."/>
            <person name="Cree A."/>
            <person name="Dihn H.H."/>
            <person name="Fowler G."/>
            <person name="Jhangiani S."/>
            <person name="Joshi V."/>
            <person name="Lee S."/>
            <person name="Lewis L.R."/>
            <person name="Nazareth L.V."/>
            <person name="Okwuonu G."/>
            <person name="Santibanez J."/>
            <person name="Warren W.C."/>
            <person name="Mardis E.R."/>
            <person name="Weinstock G.M."/>
            <person name="Wilson R.K."/>
            <person name="Delehaunty K."/>
            <person name="Dooling D."/>
            <person name="Fronik C."/>
            <person name="Fulton L."/>
            <person name="Fulton B."/>
            <person name="Graves T."/>
            <person name="Minx P."/>
            <person name="Sodergren E."/>
            <person name="Birney E."/>
            <person name="Margulies E.H."/>
            <person name="Herrero J."/>
            <person name="Green E.D."/>
            <person name="Haussler D."/>
            <person name="Siepel A."/>
            <person name="Goldman N."/>
            <person name="Pollard K.S."/>
            <person name="Pedersen J.S."/>
            <person name="Lander E.S."/>
            <person name="Kellis M."/>
        </authorList>
    </citation>
    <scope>NUCLEOTIDE SEQUENCE [LARGE SCALE GENOMIC DNA]</scope>
    <source>
        <strain evidence="11">Thorbecke</strain>
    </source>
</reference>
<evidence type="ECO:0000256" key="2">
    <source>
        <dbReference type="ARBA" id="ARBA00022859"/>
    </source>
</evidence>
<dbReference type="GO" id="GO:0007166">
    <property type="term" value="P:cell surface receptor signaling pathway"/>
    <property type="evidence" value="ECO:0007669"/>
    <property type="project" value="TreeGrafter"/>
</dbReference>
<dbReference type="InterPro" id="IPR050413">
    <property type="entry name" value="TCR_beta_variable"/>
</dbReference>
<dbReference type="FunCoup" id="A0A5F9CT97">
    <property type="interactions" value="209"/>
</dbReference>
<keyword evidence="4" id="KW-1015">Disulfide bond</keyword>
<dbReference type="Gene3D" id="2.60.40.10">
    <property type="entry name" value="Immunoglobulins"/>
    <property type="match status" value="1"/>
</dbReference>
<organism evidence="10 11">
    <name type="scientific">Oryctolagus cuniculus</name>
    <name type="common">Rabbit</name>
    <dbReference type="NCBI Taxonomy" id="9986"/>
    <lineage>
        <taxon>Eukaryota</taxon>
        <taxon>Metazoa</taxon>
        <taxon>Chordata</taxon>
        <taxon>Craniata</taxon>
        <taxon>Vertebrata</taxon>
        <taxon>Euteleostomi</taxon>
        <taxon>Mammalia</taxon>
        <taxon>Eutheria</taxon>
        <taxon>Euarchontoglires</taxon>
        <taxon>Glires</taxon>
        <taxon>Lagomorpha</taxon>
        <taxon>Leporidae</taxon>
        <taxon>Oryctolagus</taxon>
    </lineage>
</organism>
<sequence length="179" mass="19243">MPELLCAACRALDSGGLEEDGVRTVTSQEVLCPSVFPTGPVEAGVTQTPRHLIQTRGQQVLTLRCAQDMNHNYMCWYRQDPGLGLKLIYYSAGQGTPEKGDVPDGYNVSRPSTEEFPLTLQSALQDSAVYLCASSLAQPRGVPSALCTNLLSQCGAASADTAVRQATQGQENWFLCGEK</sequence>
<evidence type="ECO:0000256" key="8">
    <source>
        <dbReference type="ARBA" id="ARBA00043266"/>
    </source>
</evidence>
<keyword evidence="6" id="KW-0393">Immunoglobulin domain</keyword>
<proteinExistence type="predicted"/>
<evidence type="ECO:0000256" key="3">
    <source>
        <dbReference type="ARBA" id="ARBA00023130"/>
    </source>
</evidence>
<dbReference type="InterPro" id="IPR013106">
    <property type="entry name" value="Ig_V-set"/>
</dbReference>
<dbReference type="SMART" id="SM00406">
    <property type="entry name" value="IGv"/>
    <property type="match status" value="1"/>
</dbReference>
<dbReference type="Bgee" id="ENSOCUG00000023224">
    <property type="expression patterns" value="Expressed in blood"/>
</dbReference>
<dbReference type="Pfam" id="PF07686">
    <property type="entry name" value="V-set"/>
    <property type="match status" value="1"/>
</dbReference>
<name>A0A5F9CT97_RABIT</name>
<dbReference type="Ensembl" id="ENSOCUT00000055023.1">
    <property type="protein sequence ID" value="ENSOCUP00000036982.1"/>
    <property type="gene ID" value="ENSOCUG00000023224.2"/>
</dbReference>
<evidence type="ECO:0000313" key="10">
    <source>
        <dbReference type="Ensembl" id="ENSOCUP00000036982.1"/>
    </source>
</evidence>
<evidence type="ECO:0000256" key="6">
    <source>
        <dbReference type="ARBA" id="ARBA00023319"/>
    </source>
</evidence>
<protein>
    <recommendedName>
        <fullName evidence="9">Ig-like domain-containing protein</fullName>
    </recommendedName>
</protein>
<evidence type="ECO:0000259" key="9">
    <source>
        <dbReference type="PROSITE" id="PS50835"/>
    </source>
</evidence>
<dbReference type="SUPFAM" id="SSF48726">
    <property type="entry name" value="Immunoglobulin"/>
    <property type="match status" value="1"/>
</dbReference>
<dbReference type="InParanoid" id="A0A5F9CT97"/>
<keyword evidence="3" id="KW-1064">Adaptive immunity</keyword>
<dbReference type="GO" id="GO:0042101">
    <property type="term" value="C:T cell receptor complex"/>
    <property type="evidence" value="ECO:0007669"/>
    <property type="project" value="UniProtKB-KW"/>
</dbReference>
<evidence type="ECO:0000256" key="5">
    <source>
        <dbReference type="ARBA" id="ARBA00023170"/>
    </source>
</evidence>
<dbReference type="PROSITE" id="PS50835">
    <property type="entry name" value="IG_LIKE"/>
    <property type="match status" value="1"/>
</dbReference>
<dbReference type="STRING" id="9986.ENSOCUP00000036982"/>
<evidence type="ECO:0000256" key="7">
    <source>
        <dbReference type="ARBA" id="ARBA00038651"/>
    </source>
</evidence>
<dbReference type="PANTHER" id="PTHR23268">
    <property type="entry name" value="T-CELL RECEPTOR BETA CHAIN"/>
    <property type="match status" value="1"/>
</dbReference>
<keyword evidence="1" id="KW-0732">Signal</keyword>
<accession>A0A5F9CT97</accession>
<keyword evidence="2" id="KW-0391">Immunity</keyword>
<evidence type="ECO:0000313" key="11">
    <source>
        <dbReference type="Proteomes" id="UP000001811"/>
    </source>
</evidence>
<dbReference type="Proteomes" id="UP000001811">
    <property type="component" value="Unplaced"/>
</dbReference>
<reference evidence="10" key="3">
    <citation type="submission" date="2025-09" db="UniProtKB">
        <authorList>
            <consortium name="Ensembl"/>
        </authorList>
    </citation>
    <scope>IDENTIFICATION</scope>
    <source>
        <strain evidence="10">Thorbecke</strain>
    </source>
</reference>
<dbReference type="InterPro" id="IPR007110">
    <property type="entry name" value="Ig-like_dom"/>
</dbReference>
<keyword evidence="8" id="KW-1279">T cell receptor</keyword>